<dbReference type="HOGENOM" id="CLU_055635_1_0_0"/>
<dbReference type="PANTHER" id="PTHR40459">
    <property type="entry name" value="CONSERVED HYPOTHETICAL ALANINE AND LEUCINE RICH PROTEIN"/>
    <property type="match status" value="1"/>
</dbReference>
<gene>
    <name evidence="3" type="ORF">Cabys_636</name>
    <name evidence="4" type="ORF">Calab_1881</name>
</gene>
<dbReference type="STRING" id="880073.Cabys_636"/>
<dbReference type="PANTHER" id="PTHR40459:SF1">
    <property type="entry name" value="CONSERVED HYPOTHETICAL ALANINE AND LEUCINE RICH PROTEIN"/>
    <property type="match status" value="1"/>
</dbReference>
<dbReference type="InterPro" id="IPR018931">
    <property type="entry name" value="DUF2520"/>
</dbReference>
<dbReference type="InterPro" id="IPR019665">
    <property type="entry name" value="OxRdtase/DH_put_Rossmann_dom"/>
</dbReference>
<name>H1XTM0_CALAY</name>
<dbReference type="Gene3D" id="1.10.1040.20">
    <property type="entry name" value="ProC-like, C-terminal domain"/>
    <property type="match status" value="1"/>
</dbReference>
<dbReference type="Proteomes" id="UP000183868">
    <property type="component" value="Chromosome"/>
</dbReference>
<dbReference type="Proteomes" id="UP000004671">
    <property type="component" value="Chromosome"/>
</dbReference>
<dbReference type="EMBL" id="CM001402">
    <property type="protein sequence ID" value="EHO41495.1"/>
    <property type="molecule type" value="Genomic_DNA"/>
</dbReference>
<sequence length="288" mass="32292">MQNALVIGCGKVGSSLFNLLVAAGFERVFVVDTIKRFNKEWAPFLGADSFFNDLAALPEAHFDLLAICTPDDRIEEVVGQLSARSLKAERIFHTSGSKTADLLQPLKSGGAIIGSLHPLQSFTRLFLPPEIWRGIVCTFQGDSPLFTYLQTILQSFGSKIVPINIRQKRQLHLAATIAANFQVALYSWAEQILKDAQLTEGDLNQLLGPLIRRVGQNLNEQPLSRILSGPLQRGDEGTIHQHFSILKENKRPHDAPLYRLLSLKLLENPQFEILQREKLKKLLENYET</sequence>
<dbReference type="Pfam" id="PF10727">
    <property type="entry name" value="Rossmann-like"/>
    <property type="match status" value="1"/>
</dbReference>
<evidence type="ECO:0000313" key="5">
    <source>
        <dbReference type="Proteomes" id="UP000004671"/>
    </source>
</evidence>
<feature type="domain" description="Putative oxidoreductase/dehydrogenase Rossmann-like" evidence="1">
    <location>
        <begin position="6"/>
        <end position="118"/>
    </location>
</feature>
<dbReference type="PaxDb" id="880073-Calab_1881"/>
<evidence type="ECO:0000313" key="6">
    <source>
        <dbReference type="Proteomes" id="UP000183868"/>
    </source>
</evidence>
<dbReference type="OrthoDB" id="8650434at2"/>
<dbReference type="AlphaFoldDB" id="H1XTM0"/>
<dbReference type="InterPro" id="IPR037108">
    <property type="entry name" value="TM1727-like_C_sf"/>
</dbReference>
<dbReference type="EMBL" id="CP018099">
    <property type="protein sequence ID" value="APF17387.1"/>
    <property type="molecule type" value="Genomic_DNA"/>
</dbReference>
<evidence type="ECO:0000313" key="4">
    <source>
        <dbReference type="EMBL" id="EHO41495.1"/>
    </source>
</evidence>
<organism evidence="4 5">
    <name type="scientific">Caldithrix abyssi DSM 13497</name>
    <dbReference type="NCBI Taxonomy" id="880073"/>
    <lineage>
        <taxon>Bacteria</taxon>
        <taxon>Pseudomonadati</taxon>
        <taxon>Calditrichota</taxon>
        <taxon>Calditrichia</taxon>
        <taxon>Calditrichales</taxon>
        <taxon>Calditrichaceae</taxon>
        <taxon>Caldithrix</taxon>
    </lineage>
</organism>
<dbReference type="InterPro" id="IPR036291">
    <property type="entry name" value="NAD(P)-bd_dom_sf"/>
</dbReference>
<dbReference type="InParanoid" id="H1XTM0"/>
<dbReference type="SUPFAM" id="SSF48179">
    <property type="entry name" value="6-phosphogluconate dehydrogenase C-terminal domain-like"/>
    <property type="match status" value="1"/>
</dbReference>
<protein>
    <submittedName>
        <fullName evidence="3">Putative oxidoreductase</fullName>
    </submittedName>
</protein>
<dbReference type="KEGG" id="caby:Cabys_636"/>
<feature type="domain" description="DUF2520" evidence="2">
    <location>
        <begin position="135"/>
        <end position="263"/>
    </location>
</feature>
<evidence type="ECO:0000259" key="1">
    <source>
        <dbReference type="Pfam" id="PF10727"/>
    </source>
</evidence>
<dbReference type="RefSeq" id="WP_006928634.1">
    <property type="nucleotide sequence ID" value="NZ_CM001402.1"/>
</dbReference>
<dbReference type="Gene3D" id="3.40.50.720">
    <property type="entry name" value="NAD(P)-binding Rossmann-like Domain"/>
    <property type="match status" value="1"/>
</dbReference>
<dbReference type="eggNOG" id="COG5495">
    <property type="taxonomic scope" value="Bacteria"/>
</dbReference>
<reference evidence="3 6" key="2">
    <citation type="submission" date="2016-11" db="EMBL/GenBank/DDBJ databases">
        <title>Genomic analysis of Caldithrix abyssi and proposal of a novel bacterial phylum Caldithrichaeota.</title>
        <authorList>
            <person name="Kublanov I."/>
            <person name="Sigalova O."/>
            <person name="Gavrilov S."/>
            <person name="Lebedinsky A."/>
            <person name="Ivanova N."/>
            <person name="Daum C."/>
            <person name="Reddy T."/>
            <person name="Klenk H.P."/>
            <person name="Goker M."/>
            <person name="Reva O."/>
            <person name="Miroshnichenko M."/>
            <person name="Kyprides N."/>
            <person name="Woyke T."/>
            <person name="Gelfand M."/>
        </authorList>
    </citation>
    <scope>NUCLEOTIDE SEQUENCE [LARGE SCALE GENOMIC DNA]</scope>
    <source>
        <strain evidence="3 6">LF13</strain>
    </source>
</reference>
<proteinExistence type="predicted"/>
<evidence type="ECO:0000313" key="3">
    <source>
        <dbReference type="EMBL" id="APF17387.1"/>
    </source>
</evidence>
<dbReference type="Pfam" id="PF10728">
    <property type="entry name" value="DUF2520"/>
    <property type="match status" value="1"/>
</dbReference>
<dbReference type="InterPro" id="IPR008927">
    <property type="entry name" value="6-PGluconate_DH-like_C_sf"/>
</dbReference>
<keyword evidence="5" id="KW-1185">Reference proteome</keyword>
<reference evidence="4 5" key="1">
    <citation type="submission" date="2011-09" db="EMBL/GenBank/DDBJ databases">
        <title>The permanent draft genome of Caldithrix abyssi DSM 13497.</title>
        <authorList>
            <consortium name="US DOE Joint Genome Institute (JGI-PGF)"/>
            <person name="Lucas S."/>
            <person name="Han J."/>
            <person name="Lapidus A."/>
            <person name="Bruce D."/>
            <person name="Goodwin L."/>
            <person name="Pitluck S."/>
            <person name="Peters L."/>
            <person name="Kyrpides N."/>
            <person name="Mavromatis K."/>
            <person name="Ivanova N."/>
            <person name="Mikhailova N."/>
            <person name="Chertkov O."/>
            <person name="Detter J.C."/>
            <person name="Tapia R."/>
            <person name="Han C."/>
            <person name="Land M."/>
            <person name="Hauser L."/>
            <person name="Markowitz V."/>
            <person name="Cheng J.-F."/>
            <person name="Hugenholtz P."/>
            <person name="Woyke T."/>
            <person name="Wu D."/>
            <person name="Spring S."/>
            <person name="Brambilla E."/>
            <person name="Klenk H.-P."/>
            <person name="Eisen J.A."/>
        </authorList>
    </citation>
    <scope>NUCLEOTIDE SEQUENCE [LARGE SCALE GENOMIC DNA]</scope>
    <source>
        <strain evidence="4 5">DSM 13497</strain>
    </source>
</reference>
<accession>H1XTM0</accession>
<evidence type="ECO:0000259" key="2">
    <source>
        <dbReference type="Pfam" id="PF10728"/>
    </source>
</evidence>
<dbReference type="SUPFAM" id="SSF51735">
    <property type="entry name" value="NAD(P)-binding Rossmann-fold domains"/>
    <property type="match status" value="1"/>
</dbReference>